<dbReference type="Gene3D" id="3.30.70.930">
    <property type="match status" value="1"/>
</dbReference>
<proteinExistence type="inferred from homology"/>
<dbReference type="InterPro" id="IPR002767">
    <property type="entry name" value="Thiamine_BP"/>
</dbReference>
<dbReference type="InterPro" id="IPR051614">
    <property type="entry name" value="UPF0045_domain"/>
</dbReference>
<feature type="domain" description="Thiamine-binding protein" evidence="2">
    <location>
        <begin position="5"/>
        <end position="87"/>
    </location>
</feature>
<dbReference type="Proteomes" id="UP000199008">
    <property type="component" value="Unassembled WGS sequence"/>
</dbReference>
<gene>
    <name evidence="3" type="ORF">SAMN05216216_102147</name>
</gene>
<sequence length="101" mass="11454">MNYIMSVQLLPQHPSQSKSYSYIDSSIDIIENSGLTHFVGPMETTIEGDIDELLNLVKKLNSHLNEEGCDSVITNIKLVQSDEKVAIKDILADYYEFDEEE</sequence>
<dbReference type="PANTHER" id="PTHR33777">
    <property type="entry name" value="UPF0045 PROTEIN ECM15"/>
    <property type="match status" value="1"/>
</dbReference>
<keyword evidence="4" id="KW-1185">Reference proteome</keyword>
<dbReference type="EMBL" id="FNFY01000002">
    <property type="protein sequence ID" value="SDK35443.1"/>
    <property type="molecule type" value="Genomic_DNA"/>
</dbReference>
<dbReference type="OrthoDB" id="5886358at2"/>
<dbReference type="STRING" id="576118.SAMN05216216_102147"/>
<dbReference type="AlphaFoldDB" id="A0A1G9B7G5"/>
<dbReference type="RefSeq" id="WP_092984233.1">
    <property type="nucleotide sequence ID" value="NZ_FNFY01000002.1"/>
</dbReference>
<dbReference type="GO" id="GO:0005829">
    <property type="term" value="C:cytosol"/>
    <property type="evidence" value="ECO:0007669"/>
    <property type="project" value="TreeGrafter"/>
</dbReference>
<evidence type="ECO:0000313" key="4">
    <source>
        <dbReference type="Proteomes" id="UP000199008"/>
    </source>
</evidence>
<accession>A0A1G9B7G5</accession>
<evidence type="ECO:0000313" key="3">
    <source>
        <dbReference type="EMBL" id="SDK35443.1"/>
    </source>
</evidence>
<comment type="similarity">
    <text evidence="1">Belongs to the UPF0045 family.</text>
</comment>
<reference evidence="4" key="1">
    <citation type="submission" date="2016-10" db="EMBL/GenBank/DDBJ databases">
        <authorList>
            <person name="Varghese N."/>
            <person name="Submissions S."/>
        </authorList>
    </citation>
    <scope>NUCLEOTIDE SEQUENCE [LARGE SCALE GENOMIC DNA]</scope>
    <source>
        <strain evidence="4">CGMCC 1.8895</strain>
    </source>
</reference>
<name>A0A1G9B7G5_9BACL</name>
<protein>
    <submittedName>
        <fullName evidence="3">Uncharacterized conserved protein YqgV, UPF0045/DUF77 family</fullName>
    </submittedName>
</protein>
<dbReference type="SUPFAM" id="SSF89957">
    <property type="entry name" value="MTH1187/YkoF-like"/>
    <property type="match status" value="1"/>
</dbReference>
<dbReference type="InterPro" id="IPR029756">
    <property type="entry name" value="MTH1187/YkoF-like"/>
</dbReference>
<organism evidence="3 4">
    <name type="scientific">Lacicoccus qingdaonensis</name>
    <dbReference type="NCBI Taxonomy" id="576118"/>
    <lineage>
        <taxon>Bacteria</taxon>
        <taxon>Bacillati</taxon>
        <taxon>Bacillota</taxon>
        <taxon>Bacilli</taxon>
        <taxon>Bacillales</taxon>
        <taxon>Salinicoccaceae</taxon>
        <taxon>Lacicoccus</taxon>
    </lineage>
</organism>
<evidence type="ECO:0000256" key="1">
    <source>
        <dbReference type="ARBA" id="ARBA00010272"/>
    </source>
</evidence>
<evidence type="ECO:0000259" key="2">
    <source>
        <dbReference type="Pfam" id="PF01910"/>
    </source>
</evidence>
<dbReference type="Pfam" id="PF01910">
    <property type="entry name" value="Thiamine_BP"/>
    <property type="match status" value="1"/>
</dbReference>
<dbReference type="PANTHER" id="PTHR33777:SF1">
    <property type="entry name" value="UPF0045 PROTEIN ECM15"/>
    <property type="match status" value="1"/>
</dbReference>